<proteinExistence type="predicted"/>
<dbReference type="Proteomes" id="UP000230055">
    <property type="component" value="Unassembled WGS sequence"/>
</dbReference>
<dbReference type="Gene3D" id="3.20.20.190">
    <property type="entry name" value="Phosphatidylinositol (PI) phosphodiesterase"/>
    <property type="match status" value="1"/>
</dbReference>
<dbReference type="GO" id="GO:0008081">
    <property type="term" value="F:phosphoric diester hydrolase activity"/>
    <property type="evidence" value="ECO:0007669"/>
    <property type="project" value="InterPro"/>
</dbReference>
<organism evidence="2 3">
    <name type="scientific">Candidatus Nealsonbacteria bacterium CG_4_10_14_0_8_um_filter_35_10</name>
    <dbReference type="NCBI Taxonomy" id="1974683"/>
    <lineage>
        <taxon>Bacteria</taxon>
        <taxon>Candidatus Nealsoniibacteriota</taxon>
    </lineage>
</organism>
<dbReference type="SUPFAM" id="SSF51695">
    <property type="entry name" value="PLC-like phosphodiesterases"/>
    <property type="match status" value="1"/>
</dbReference>
<name>A0A2M7R8W5_9BACT</name>
<protein>
    <recommendedName>
        <fullName evidence="1">GP-PDE domain-containing protein</fullName>
    </recommendedName>
</protein>
<dbReference type="GO" id="GO:0006629">
    <property type="term" value="P:lipid metabolic process"/>
    <property type="evidence" value="ECO:0007669"/>
    <property type="project" value="InterPro"/>
</dbReference>
<reference evidence="3" key="1">
    <citation type="submission" date="2017-09" db="EMBL/GenBank/DDBJ databases">
        <title>Depth-based differentiation of microbial function through sediment-hosted aquifers and enrichment of novel symbionts in the deep terrestrial subsurface.</title>
        <authorList>
            <person name="Probst A.J."/>
            <person name="Ladd B."/>
            <person name="Jarett J.K."/>
            <person name="Geller-Mcgrath D.E."/>
            <person name="Sieber C.M.K."/>
            <person name="Emerson J.B."/>
            <person name="Anantharaman K."/>
            <person name="Thomas B.C."/>
            <person name="Malmstrom R."/>
            <person name="Stieglmeier M."/>
            <person name="Klingl A."/>
            <person name="Woyke T."/>
            <person name="Ryan C.M."/>
            <person name="Banfield J.F."/>
        </authorList>
    </citation>
    <scope>NUCLEOTIDE SEQUENCE [LARGE SCALE GENOMIC DNA]</scope>
</reference>
<evidence type="ECO:0000259" key="1">
    <source>
        <dbReference type="PROSITE" id="PS51704"/>
    </source>
</evidence>
<dbReference type="PANTHER" id="PTHR46211:SF14">
    <property type="entry name" value="GLYCEROPHOSPHODIESTER PHOSPHODIESTERASE"/>
    <property type="match status" value="1"/>
</dbReference>
<dbReference type="Pfam" id="PF03009">
    <property type="entry name" value="GDPD"/>
    <property type="match status" value="1"/>
</dbReference>
<dbReference type="InterPro" id="IPR030395">
    <property type="entry name" value="GP_PDE_dom"/>
</dbReference>
<comment type="caution">
    <text evidence="2">The sequence shown here is derived from an EMBL/GenBank/DDBJ whole genome shotgun (WGS) entry which is preliminary data.</text>
</comment>
<dbReference type="EMBL" id="PFLX01000008">
    <property type="protein sequence ID" value="PIY91032.1"/>
    <property type="molecule type" value="Genomic_DNA"/>
</dbReference>
<dbReference type="PANTHER" id="PTHR46211">
    <property type="entry name" value="GLYCEROPHOSPHORYL DIESTER PHOSPHODIESTERASE"/>
    <property type="match status" value="1"/>
</dbReference>
<evidence type="ECO:0000313" key="3">
    <source>
        <dbReference type="Proteomes" id="UP000230055"/>
    </source>
</evidence>
<accession>A0A2M7R8W5</accession>
<gene>
    <name evidence="2" type="ORF">COY72_00285</name>
</gene>
<dbReference type="AlphaFoldDB" id="A0A2M7R8W5"/>
<sequence length="236" mass="27339">MKIKVFGHRGCAGLEPENTIRAFKRAIDLGVDLIEFDVRMTRDKKLVVIHDEKLDRTTNGIGFVKDFNFAEIRKFDAGKGEKIPSLEETINFLKNKKPIIVIEIKEPETTEKILEIIKKEKLEDKVLIVSFWLDALKKLKKIDPKIKTGVLFGKKVKNMISLIKEIKADGLGLEYHSIDKEIVKDCHKENFKINAWTVNEFEDIRKMIKLGVDIISSNYPNRVLEILKKKKGRLYF</sequence>
<evidence type="ECO:0000313" key="2">
    <source>
        <dbReference type="EMBL" id="PIY91032.1"/>
    </source>
</evidence>
<feature type="domain" description="GP-PDE" evidence="1">
    <location>
        <begin position="3"/>
        <end position="227"/>
    </location>
</feature>
<dbReference type="InterPro" id="IPR017946">
    <property type="entry name" value="PLC-like_Pdiesterase_TIM-brl"/>
</dbReference>
<dbReference type="PROSITE" id="PS51704">
    <property type="entry name" value="GP_PDE"/>
    <property type="match status" value="1"/>
</dbReference>